<keyword evidence="2 8" id="KW-0489">Methyltransferase</keyword>
<evidence type="ECO:0000313" key="9">
    <source>
        <dbReference type="Proteomes" id="UP001495910"/>
    </source>
</evidence>
<dbReference type="EC" id="2.1.1.63" evidence="8"/>
<keyword evidence="3 8" id="KW-0808">Transferase</keyword>
<reference evidence="8 9" key="1">
    <citation type="submission" date="2024-02" db="EMBL/GenBank/DDBJ databases">
        <title>Draft genome sequence of Collimonas sp. strain H4R21, an effective mineral-weathering bacterial strain isolated from the beech rhizosphere.</title>
        <authorList>
            <person name="Morin E."/>
            <person name="Uroz S."/>
            <person name="Leveau J.H.J."/>
            <person name="Kumar R."/>
            <person name="Rey M.W."/>
            <person name="Pham J."/>
        </authorList>
    </citation>
    <scope>NUCLEOTIDE SEQUENCE [LARGE SCALE GENOMIC DNA]</scope>
    <source>
        <strain evidence="8 9">H4R21</strain>
    </source>
</reference>
<dbReference type="Pfam" id="PF01035">
    <property type="entry name" value="DNA_binding_1"/>
    <property type="match status" value="1"/>
</dbReference>
<dbReference type="SUPFAM" id="SSF46767">
    <property type="entry name" value="Methylated DNA-protein cysteine methyltransferase, C-terminal domain"/>
    <property type="match status" value="1"/>
</dbReference>
<evidence type="ECO:0000259" key="7">
    <source>
        <dbReference type="Pfam" id="PF01035"/>
    </source>
</evidence>
<name>A0ABU9Q1N4_9BURK</name>
<dbReference type="Gene3D" id="1.10.10.10">
    <property type="entry name" value="Winged helix-like DNA-binding domain superfamily/Winged helix DNA-binding domain"/>
    <property type="match status" value="1"/>
</dbReference>
<dbReference type="Proteomes" id="UP001495910">
    <property type="component" value="Unassembled WGS sequence"/>
</dbReference>
<comment type="catalytic activity">
    <reaction evidence="1">
        <text>a 4-O-methyl-thymidine in DNA + L-cysteinyl-[protein] = a thymidine in DNA + S-methyl-L-cysteinyl-[protein]</text>
        <dbReference type="Rhea" id="RHEA:53428"/>
        <dbReference type="Rhea" id="RHEA-COMP:10131"/>
        <dbReference type="Rhea" id="RHEA-COMP:10132"/>
        <dbReference type="Rhea" id="RHEA-COMP:13555"/>
        <dbReference type="Rhea" id="RHEA-COMP:13556"/>
        <dbReference type="ChEBI" id="CHEBI:29950"/>
        <dbReference type="ChEBI" id="CHEBI:82612"/>
        <dbReference type="ChEBI" id="CHEBI:137386"/>
        <dbReference type="ChEBI" id="CHEBI:137387"/>
        <dbReference type="EC" id="2.1.1.63"/>
    </reaction>
</comment>
<keyword evidence="5" id="KW-0234">DNA repair</keyword>
<dbReference type="InterPro" id="IPR036388">
    <property type="entry name" value="WH-like_DNA-bd_sf"/>
</dbReference>
<dbReference type="InterPro" id="IPR014048">
    <property type="entry name" value="MethylDNA_cys_MeTrfase_DNA-bd"/>
</dbReference>
<dbReference type="PANTHER" id="PTHR10815">
    <property type="entry name" value="METHYLATED-DNA--PROTEIN-CYSTEINE METHYLTRANSFERASE"/>
    <property type="match status" value="1"/>
</dbReference>
<dbReference type="PANTHER" id="PTHR10815:SF14">
    <property type="entry name" value="BIFUNCTIONAL TRANSCRIPTIONAL ACTIVATOR_DNA REPAIR ENZYME ADA"/>
    <property type="match status" value="1"/>
</dbReference>
<dbReference type="Gene3D" id="3.30.160.70">
    <property type="entry name" value="Methylated DNA-protein cysteine methyltransferase domain"/>
    <property type="match status" value="1"/>
</dbReference>
<dbReference type="RefSeq" id="WP_342831299.1">
    <property type="nucleotide sequence ID" value="NZ_JBANDC010000021.1"/>
</dbReference>
<evidence type="ECO:0000256" key="4">
    <source>
        <dbReference type="ARBA" id="ARBA00022763"/>
    </source>
</evidence>
<comment type="catalytic activity">
    <reaction evidence="6">
        <text>a 6-O-methyl-2'-deoxyguanosine in DNA + L-cysteinyl-[protein] = S-methyl-L-cysteinyl-[protein] + a 2'-deoxyguanosine in DNA</text>
        <dbReference type="Rhea" id="RHEA:24000"/>
        <dbReference type="Rhea" id="RHEA-COMP:10131"/>
        <dbReference type="Rhea" id="RHEA-COMP:10132"/>
        <dbReference type="Rhea" id="RHEA-COMP:11367"/>
        <dbReference type="Rhea" id="RHEA-COMP:11368"/>
        <dbReference type="ChEBI" id="CHEBI:29950"/>
        <dbReference type="ChEBI" id="CHEBI:82612"/>
        <dbReference type="ChEBI" id="CHEBI:85445"/>
        <dbReference type="ChEBI" id="CHEBI:85448"/>
        <dbReference type="EC" id="2.1.1.63"/>
    </reaction>
</comment>
<dbReference type="NCBIfam" id="TIGR00589">
    <property type="entry name" value="ogt"/>
    <property type="match status" value="1"/>
</dbReference>
<feature type="domain" description="Methylated-DNA-[protein]-cysteine S-methyltransferase DNA binding" evidence="7">
    <location>
        <begin position="107"/>
        <end position="185"/>
    </location>
</feature>
<gene>
    <name evidence="8" type="ORF">V8G57_22525</name>
</gene>
<organism evidence="8 9">
    <name type="scientific">Collimonas rhizosphaerae</name>
    <dbReference type="NCBI Taxonomy" id="3126357"/>
    <lineage>
        <taxon>Bacteria</taxon>
        <taxon>Pseudomonadati</taxon>
        <taxon>Pseudomonadota</taxon>
        <taxon>Betaproteobacteria</taxon>
        <taxon>Burkholderiales</taxon>
        <taxon>Oxalobacteraceae</taxon>
        <taxon>Collimonas</taxon>
    </lineage>
</organism>
<dbReference type="CDD" id="cd06445">
    <property type="entry name" value="ATase"/>
    <property type="match status" value="1"/>
</dbReference>
<evidence type="ECO:0000256" key="5">
    <source>
        <dbReference type="ARBA" id="ARBA00023204"/>
    </source>
</evidence>
<evidence type="ECO:0000256" key="3">
    <source>
        <dbReference type="ARBA" id="ARBA00022679"/>
    </source>
</evidence>
<protein>
    <submittedName>
        <fullName evidence="8">Methylated-DNA--[protein]-cysteine S-methyltransferase</fullName>
        <ecNumber evidence="8">2.1.1.63</ecNumber>
    </submittedName>
</protein>
<dbReference type="SUPFAM" id="SSF53155">
    <property type="entry name" value="Methylated DNA-protein cysteine methyltransferase domain"/>
    <property type="match status" value="1"/>
</dbReference>
<comment type="caution">
    <text evidence="8">The sequence shown here is derived from an EMBL/GenBank/DDBJ whole genome shotgun (WGS) entry which is preliminary data.</text>
</comment>
<dbReference type="InterPro" id="IPR001497">
    <property type="entry name" value="MethylDNA_cys_MeTrfase_AS"/>
</dbReference>
<evidence type="ECO:0000256" key="2">
    <source>
        <dbReference type="ARBA" id="ARBA00022603"/>
    </source>
</evidence>
<evidence type="ECO:0000256" key="6">
    <source>
        <dbReference type="ARBA" id="ARBA00049348"/>
    </source>
</evidence>
<evidence type="ECO:0000313" key="8">
    <source>
        <dbReference type="EMBL" id="MEM4990183.1"/>
    </source>
</evidence>
<dbReference type="GO" id="GO:0032259">
    <property type="term" value="P:methylation"/>
    <property type="evidence" value="ECO:0007669"/>
    <property type="project" value="UniProtKB-KW"/>
</dbReference>
<dbReference type="InterPro" id="IPR036217">
    <property type="entry name" value="MethylDNA_cys_MeTrfase_DNAb"/>
</dbReference>
<keyword evidence="9" id="KW-1185">Reference proteome</keyword>
<accession>A0ABU9Q1N4</accession>
<dbReference type="InterPro" id="IPR036631">
    <property type="entry name" value="MGMT_N_sf"/>
</dbReference>
<dbReference type="EMBL" id="JBANDC010000021">
    <property type="protein sequence ID" value="MEM4990183.1"/>
    <property type="molecule type" value="Genomic_DNA"/>
</dbReference>
<sequence>MDTLHGTASTGLYLRQPDTVVEEQIRYAVGDGPLGKFLAAQSSHGICAIMFGDNEQVLASELARSFPRAKLALSYYALRGLITEINTAIAWPEYRLSQPLDIGGTGFQQQVWQALLEIPPGATASYQDIANRLGKPDAVRAVAGACGANLLALAIPCHRVIRQDGDISGYRWGVQRKQALLRREARA</sequence>
<keyword evidence="4" id="KW-0227">DNA damage</keyword>
<dbReference type="PROSITE" id="PS00374">
    <property type="entry name" value="MGMT"/>
    <property type="match status" value="1"/>
</dbReference>
<evidence type="ECO:0000256" key="1">
    <source>
        <dbReference type="ARBA" id="ARBA00001286"/>
    </source>
</evidence>
<dbReference type="GO" id="GO:0003908">
    <property type="term" value="F:methylated-DNA-[protein]-cysteine S-methyltransferase activity"/>
    <property type="evidence" value="ECO:0007669"/>
    <property type="project" value="UniProtKB-EC"/>
</dbReference>
<proteinExistence type="predicted"/>